<dbReference type="Pfam" id="PF01546">
    <property type="entry name" value="Peptidase_M20"/>
    <property type="match status" value="1"/>
</dbReference>
<dbReference type="RefSeq" id="WP_176112058.1">
    <property type="nucleotide sequence ID" value="NZ_JAALDK010000003.1"/>
</dbReference>
<dbReference type="InterPro" id="IPR036264">
    <property type="entry name" value="Bact_exopeptidase_dim_dom"/>
</dbReference>
<evidence type="ECO:0000313" key="4">
    <source>
        <dbReference type="Proteomes" id="UP000594380"/>
    </source>
</evidence>
<evidence type="ECO:0000256" key="1">
    <source>
        <dbReference type="ARBA" id="ARBA00006153"/>
    </source>
</evidence>
<dbReference type="GeneID" id="301106315"/>
<accession>A0A7Y6K6W8</accession>
<keyword evidence="2 3" id="KW-0378">Hydrolase</keyword>
<dbReference type="PANTHER" id="PTHR32494:SF5">
    <property type="entry name" value="ALLANTOATE AMIDOHYDROLASE"/>
    <property type="match status" value="1"/>
</dbReference>
<name>A0A7Y6K6W8_9BURK</name>
<proteinExistence type="inferred from homology"/>
<dbReference type="Gene3D" id="3.40.630.10">
    <property type="entry name" value="Zn peptidases"/>
    <property type="match status" value="1"/>
</dbReference>
<dbReference type="Gene3D" id="3.30.70.360">
    <property type="match status" value="1"/>
</dbReference>
<dbReference type="AlphaFoldDB" id="A0A7Y6K6W8"/>
<dbReference type="NCBIfam" id="TIGR01879">
    <property type="entry name" value="hydantase"/>
    <property type="match status" value="1"/>
</dbReference>
<dbReference type="EC" id="3.5.-.-" evidence="3"/>
<evidence type="ECO:0000313" key="3">
    <source>
        <dbReference type="EMBL" id="NUY05527.1"/>
    </source>
</evidence>
<evidence type="ECO:0000256" key="2">
    <source>
        <dbReference type="ARBA" id="ARBA00022801"/>
    </source>
</evidence>
<dbReference type="GO" id="GO:0016813">
    <property type="term" value="F:hydrolase activity, acting on carbon-nitrogen (but not peptide) bonds, in linear amidines"/>
    <property type="evidence" value="ECO:0007669"/>
    <property type="project" value="InterPro"/>
</dbReference>
<sequence>MNTFPKINLPRLEQSIAEMARFGIKSNGGCCRIALTDEDKQGRDRFVEWCTEAGCQVHVDAFGNIFAVRCGSDGDSGMVLTGSHLDTQPNGGKLDGVYGVLAGLEVIRTLNDHNIRTSRPIVVIDWTNEEGARFSPGLTGSSGFSGHIDIGAASAITGADGKNFIAELGRIGYAGSMDRDAIKPAAYIELHIEQGPVLERCRREIGVVTGVQGVRWYEVDVSGSDRHAGTTPMDDRQDSFFAVARMAEAMRRFALSLDSEVRFTIGRVAVQPG</sequence>
<comment type="similarity">
    <text evidence="1">Belongs to the peptidase M20 family.</text>
</comment>
<gene>
    <name evidence="3" type="ORF">G5S42_38855</name>
</gene>
<dbReference type="PANTHER" id="PTHR32494">
    <property type="entry name" value="ALLANTOATE DEIMINASE-RELATED"/>
    <property type="match status" value="1"/>
</dbReference>
<dbReference type="SUPFAM" id="SSF55031">
    <property type="entry name" value="Bacterial exopeptidase dimerisation domain"/>
    <property type="match status" value="1"/>
</dbReference>
<protein>
    <submittedName>
        <fullName evidence="3">Hydantoinase/carbamoylase family amidase</fullName>
        <ecNumber evidence="3">3.5.-.-</ecNumber>
    </submittedName>
</protein>
<dbReference type="SUPFAM" id="SSF53187">
    <property type="entry name" value="Zn-dependent exopeptidases"/>
    <property type="match status" value="1"/>
</dbReference>
<comment type="caution">
    <text evidence="3">The sequence shown here is derived from an EMBL/GenBank/DDBJ whole genome shotgun (WGS) entry which is preliminary data.</text>
</comment>
<dbReference type="InterPro" id="IPR010158">
    <property type="entry name" value="Amidase_Cbmase"/>
</dbReference>
<organism evidence="3 4">
    <name type="scientific">Paraburkholderia youngii</name>
    <dbReference type="NCBI Taxonomy" id="2782701"/>
    <lineage>
        <taxon>Bacteria</taxon>
        <taxon>Pseudomonadati</taxon>
        <taxon>Pseudomonadota</taxon>
        <taxon>Betaproteobacteria</taxon>
        <taxon>Burkholderiales</taxon>
        <taxon>Burkholderiaceae</taxon>
        <taxon>Paraburkholderia</taxon>
    </lineage>
</organism>
<dbReference type="Proteomes" id="UP000594380">
    <property type="component" value="Unassembled WGS sequence"/>
</dbReference>
<reference evidence="3 4" key="1">
    <citation type="submission" date="2020-02" db="EMBL/GenBank/DDBJ databases">
        <title>Paraburkholderia simonii sp. nov. and Paraburkholderia youngii sp. nov. Brazilian and Mexican Mimosa-associated rhizobia.</title>
        <authorList>
            <person name="Mavima L."/>
            <person name="Beukes C.W."/>
            <person name="Chan W.Y."/>
            <person name="Palmer M."/>
            <person name="De Meyer S.E."/>
            <person name="James E.K."/>
            <person name="Venter S.N."/>
            <person name="Steenkamp E.T."/>
        </authorList>
    </citation>
    <scope>NUCLEOTIDE SEQUENCE [LARGE SCALE GENOMIC DNA]</scope>
    <source>
        <strain evidence="3 4">JPY169</strain>
    </source>
</reference>
<dbReference type="EMBL" id="JAALDK010000003">
    <property type="protein sequence ID" value="NUY05527.1"/>
    <property type="molecule type" value="Genomic_DNA"/>
</dbReference>
<dbReference type="InterPro" id="IPR002933">
    <property type="entry name" value="Peptidase_M20"/>
</dbReference>